<protein>
    <submittedName>
        <fullName evidence="1">Uncharacterized protein</fullName>
    </submittedName>
</protein>
<name>A0AA35NZ56_9SAUR</name>
<organism evidence="1 2">
    <name type="scientific">Podarcis lilfordi</name>
    <name type="common">Lilford's wall lizard</name>
    <dbReference type="NCBI Taxonomy" id="74358"/>
    <lineage>
        <taxon>Eukaryota</taxon>
        <taxon>Metazoa</taxon>
        <taxon>Chordata</taxon>
        <taxon>Craniata</taxon>
        <taxon>Vertebrata</taxon>
        <taxon>Euteleostomi</taxon>
        <taxon>Lepidosauria</taxon>
        <taxon>Squamata</taxon>
        <taxon>Bifurcata</taxon>
        <taxon>Unidentata</taxon>
        <taxon>Episquamata</taxon>
        <taxon>Laterata</taxon>
        <taxon>Lacertibaenia</taxon>
        <taxon>Lacertidae</taxon>
        <taxon>Podarcis</taxon>
    </lineage>
</organism>
<dbReference type="Proteomes" id="UP001178461">
    <property type="component" value="Chromosome 3"/>
</dbReference>
<dbReference type="EMBL" id="OX395128">
    <property type="protein sequence ID" value="CAI5769134.1"/>
    <property type="molecule type" value="Genomic_DNA"/>
</dbReference>
<gene>
    <name evidence="1" type="ORF">PODLI_1B001874</name>
</gene>
<sequence>MGHPYKRQQLSLSPTVNLCVIVWYPQQEQFFTQALEARRRVQFESQLYISQHEDSLFFPAYLFPVPTCLPGQIRHRAM</sequence>
<proteinExistence type="predicted"/>
<dbReference type="AlphaFoldDB" id="A0AA35NZ56"/>
<evidence type="ECO:0000313" key="1">
    <source>
        <dbReference type="EMBL" id="CAI5769134.1"/>
    </source>
</evidence>
<evidence type="ECO:0000313" key="2">
    <source>
        <dbReference type="Proteomes" id="UP001178461"/>
    </source>
</evidence>
<keyword evidence="2" id="KW-1185">Reference proteome</keyword>
<accession>A0AA35NZ56</accession>
<reference evidence="1" key="1">
    <citation type="submission" date="2022-12" db="EMBL/GenBank/DDBJ databases">
        <authorList>
            <person name="Alioto T."/>
            <person name="Alioto T."/>
            <person name="Gomez Garrido J."/>
        </authorList>
    </citation>
    <scope>NUCLEOTIDE SEQUENCE</scope>
</reference>